<protein>
    <recommendedName>
        <fullName evidence="3">Long-chain-fatty-acid--CoA ligase</fullName>
    </recommendedName>
</protein>
<evidence type="ECO:0008006" key="3">
    <source>
        <dbReference type="Google" id="ProtNLM"/>
    </source>
</evidence>
<proteinExistence type="predicted"/>
<gene>
    <name evidence="1" type="ORF">PCOR1329_LOCUS43104</name>
</gene>
<comment type="caution">
    <text evidence="1">The sequence shown here is derived from an EMBL/GenBank/DDBJ whole genome shotgun (WGS) entry which is preliminary data.</text>
</comment>
<dbReference type="EMBL" id="CAUYUJ010015178">
    <property type="protein sequence ID" value="CAK0850804.1"/>
    <property type="molecule type" value="Genomic_DNA"/>
</dbReference>
<accession>A0ABN9TWX1</accession>
<organism evidence="1 2">
    <name type="scientific">Prorocentrum cordatum</name>
    <dbReference type="NCBI Taxonomy" id="2364126"/>
    <lineage>
        <taxon>Eukaryota</taxon>
        <taxon>Sar</taxon>
        <taxon>Alveolata</taxon>
        <taxon>Dinophyceae</taxon>
        <taxon>Prorocentrales</taxon>
        <taxon>Prorocentraceae</taxon>
        <taxon>Prorocentrum</taxon>
    </lineage>
</organism>
<dbReference type="Proteomes" id="UP001189429">
    <property type="component" value="Unassembled WGS sequence"/>
</dbReference>
<evidence type="ECO:0000313" key="2">
    <source>
        <dbReference type="Proteomes" id="UP001189429"/>
    </source>
</evidence>
<name>A0ABN9TWX1_9DINO</name>
<evidence type="ECO:0000313" key="1">
    <source>
        <dbReference type="EMBL" id="CAK0850804.1"/>
    </source>
</evidence>
<reference evidence="1" key="1">
    <citation type="submission" date="2023-10" db="EMBL/GenBank/DDBJ databases">
        <authorList>
            <person name="Chen Y."/>
            <person name="Shah S."/>
            <person name="Dougan E. K."/>
            <person name="Thang M."/>
            <person name="Chan C."/>
        </authorList>
    </citation>
    <scope>NUCLEOTIDE SEQUENCE [LARGE SCALE GENOMIC DNA]</scope>
</reference>
<sequence>MMVGDNRKYNVALVTLVAEGSTGEFPGTDNLAGAALQVNPKVKTISEALKDPVWQSYIQQGLDKTNANSLVCHNNAFKIQRFAILPRDFSIETGEFTPTLKLKRPVAAEIWKDIIDTMY</sequence>
<keyword evidence="2" id="KW-1185">Reference proteome</keyword>